<keyword evidence="2" id="KW-1185">Reference proteome</keyword>
<protein>
    <submittedName>
        <fullName evidence="1">Uncharacterized protein</fullName>
    </submittedName>
</protein>
<dbReference type="PANTHER" id="PTHR31424:SF5">
    <property type="entry name" value="APPLE DOMAIN-CONTAINING PROTEIN"/>
    <property type="match status" value="1"/>
</dbReference>
<accession>A0A2Z6RUI6</accession>
<gene>
    <name evidence="1" type="ORF">RclHR1_00650030</name>
</gene>
<proteinExistence type="predicted"/>
<evidence type="ECO:0000313" key="1">
    <source>
        <dbReference type="EMBL" id="GBC05911.1"/>
    </source>
</evidence>
<dbReference type="AlphaFoldDB" id="A0A2Z6RUI6"/>
<dbReference type="PANTHER" id="PTHR31424">
    <property type="entry name" value="PROTEIN CBG23806"/>
    <property type="match status" value="1"/>
</dbReference>
<reference evidence="1 2" key="1">
    <citation type="submission" date="2017-11" db="EMBL/GenBank/DDBJ databases">
        <title>The genome of Rhizophagus clarus HR1 reveals common genetic basis of auxotrophy among arbuscular mycorrhizal fungi.</title>
        <authorList>
            <person name="Kobayashi Y."/>
        </authorList>
    </citation>
    <scope>NUCLEOTIDE SEQUENCE [LARGE SCALE GENOMIC DNA]</scope>
    <source>
        <strain evidence="1 2">HR1</strain>
    </source>
</reference>
<organism evidence="1 2">
    <name type="scientific">Rhizophagus clarus</name>
    <dbReference type="NCBI Taxonomy" id="94130"/>
    <lineage>
        <taxon>Eukaryota</taxon>
        <taxon>Fungi</taxon>
        <taxon>Fungi incertae sedis</taxon>
        <taxon>Mucoromycota</taxon>
        <taxon>Glomeromycotina</taxon>
        <taxon>Glomeromycetes</taxon>
        <taxon>Glomerales</taxon>
        <taxon>Glomeraceae</taxon>
        <taxon>Rhizophagus</taxon>
    </lineage>
</organism>
<dbReference type="STRING" id="94130.A0A2Z6RUI6"/>
<dbReference type="Proteomes" id="UP000247702">
    <property type="component" value="Unassembled WGS sequence"/>
</dbReference>
<sequence>MPKIRSRKIKNNSKEISEYPKTNSILFTDKKRSYYYTIRQEGLYPQPPILAYTQGKNKYKIPDGYCVETTWGRGEKKRTVKCFINYIEERPIFRIMYGINFSEEVQSNISSTTAANAVLRKLFPLNEKSLISGVHLFGIHLVTLKQARENISIKEDNIQLIPLENCSKSTLNKRQRKFGHQLKQHVESEANKVYGNDKVTLKKISYSVRDMDFQINYEEKNDIKEKKLISVAKAIDFNYIPREGYRALTSVEQDLQREWAVSKQRLKIMTEMNQKIPITLVDLPSDFTEYTNSESFEIIQNIKKGGTRSVKDILRYIVPVLISNEILDINNPIIHLRVSGDGRNVGRKIKHVMVTMAILNDIRNIHKPNYHYTTVLFPGVEKYEVLETMMASFIKELDEIKTNGLIIGEIIWKFELYFSSDWKFLTICLGFNSANSKFFCPWCQISKCDQGNNWKIMELKEFNQFDDICRGEIVQEMGRIGINFQFWQEKGVNTWNYTSLMGDDKKKVLKNFNFMRILPSSRAKAIRQLWDRFYQVYLNLQLKNYDPQQFQFEAEDWLE</sequence>
<dbReference type="EMBL" id="BEXD01004037">
    <property type="protein sequence ID" value="GBC05911.1"/>
    <property type="molecule type" value="Genomic_DNA"/>
</dbReference>
<name>A0A2Z6RUI6_9GLOM</name>
<evidence type="ECO:0000313" key="2">
    <source>
        <dbReference type="Proteomes" id="UP000247702"/>
    </source>
</evidence>
<comment type="caution">
    <text evidence="1">The sequence shown here is derived from an EMBL/GenBank/DDBJ whole genome shotgun (WGS) entry which is preliminary data.</text>
</comment>